<name>A0A327VMA1_9BACT</name>
<feature type="chain" id="PRO_5016239444" description="DUF4412 domain-containing protein" evidence="1">
    <location>
        <begin position="32"/>
        <end position="243"/>
    </location>
</feature>
<dbReference type="Proteomes" id="UP000249819">
    <property type="component" value="Unassembled WGS sequence"/>
</dbReference>
<organism evidence="2 3">
    <name type="scientific">Chitinophaga dinghuensis</name>
    <dbReference type="NCBI Taxonomy" id="1539050"/>
    <lineage>
        <taxon>Bacteria</taxon>
        <taxon>Pseudomonadati</taxon>
        <taxon>Bacteroidota</taxon>
        <taxon>Chitinophagia</taxon>
        <taxon>Chitinophagales</taxon>
        <taxon>Chitinophagaceae</taxon>
        <taxon>Chitinophaga</taxon>
    </lineage>
</organism>
<comment type="caution">
    <text evidence="2">The sequence shown here is derived from an EMBL/GenBank/DDBJ whole genome shotgun (WGS) entry which is preliminary data.</text>
</comment>
<evidence type="ECO:0000313" key="3">
    <source>
        <dbReference type="Proteomes" id="UP000249819"/>
    </source>
</evidence>
<evidence type="ECO:0000256" key="1">
    <source>
        <dbReference type="SAM" id="SignalP"/>
    </source>
</evidence>
<reference evidence="2 3" key="1">
    <citation type="submission" date="2018-06" db="EMBL/GenBank/DDBJ databases">
        <title>Genomic Encyclopedia of Archaeal and Bacterial Type Strains, Phase II (KMG-II): from individual species to whole genera.</title>
        <authorList>
            <person name="Goeker M."/>
        </authorList>
    </citation>
    <scope>NUCLEOTIDE SEQUENCE [LARGE SCALE GENOMIC DNA]</scope>
    <source>
        <strain evidence="2 3">DSM 29821</strain>
    </source>
</reference>
<dbReference type="EMBL" id="QLMA01000009">
    <property type="protein sequence ID" value="RAJ75642.1"/>
    <property type="molecule type" value="Genomic_DNA"/>
</dbReference>
<accession>A0A327VMA1</accession>
<evidence type="ECO:0000313" key="2">
    <source>
        <dbReference type="EMBL" id="RAJ75642.1"/>
    </source>
</evidence>
<feature type="signal peptide" evidence="1">
    <location>
        <begin position="1"/>
        <end position="31"/>
    </location>
</feature>
<protein>
    <recommendedName>
        <fullName evidence="4">DUF4412 domain-containing protein</fullName>
    </recommendedName>
</protein>
<proteinExistence type="predicted"/>
<gene>
    <name evidence="2" type="ORF">CLV59_109256</name>
</gene>
<sequence>MVSFKMKNNMRNRLILVALFFLCGSQQKSFAQEFKDTTGFREAYRKMQIDPNVKPYSYDVTVVGNIGQTPDTMKATISFGPERMKMKMGEMEVILNPQYRIMINNTFQQMIVSRNYERTVLAQMSMPSIEAIIPFIDTWSLAIDKGVKKLTFNCQPGTGFKSFVVTSDIKTGYMLQVFAVGADVIDEGISTPPTATSYFSNYRIIKADFEEFKSETYLVLDGPDLKPAGKYKDYSLTFDKPNQ</sequence>
<dbReference type="AlphaFoldDB" id="A0A327VMA1"/>
<keyword evidence="3" id="KW-1185">Reference proteome</keyword>
<evidence type="ECO:0008006" key="4">
    <source>
        <dbReference type="Google" id="ProtNLM"/>
    </source>
</evidence>
<keyword evidence="1" id="KW-0732">Signal</keyword>